<gene>
    <name evidence="2" type="ORF">CKAN_01233900</name>
</gene>
<dbReference type="OrthoDB" id="1824951at2759"/>
<name>A0A3S3QDC0_9MAGN</name>
<dbReference type="Proteomes" id="UP000283530">
    <property type="component" value="Unassembled WGS sequence"/>
</dbReference>
<protein>
    <submittedName>
        <fullName evidence="2">Glutaredoxin</fullName>
    </submittedName>
</protein>
<proteinExistence type="predicted"/>
<organism evidence="2 3">
    <name type="scientific">Cinnamomum micranthum f. kanehirae</name>
    <dbReference type="NCBI Taxonomy" id="337451"/>
    <lineage>
        <taxon>Eukaryota</taxon>
        <taxon>Viridiplantae</taxon>
        <taxon>Streptophyta</taxon>
        <taxon>Embryophyta</taxon>
        <taxon>Tracheophyta</taxon>
        <taxon>Spermatophyta</taxon>
        <taxon>Magnoliopsida</taxon>
        <taxon>Magnoliidae</taxon>
        <taxon>Laurales</taxon>
        <taxon>Lauraceae</taxon>
        <taxon>Cinnamomum</taxon>
    </lineage>
</organism>
<evidence type="ECO:0000256" key="1">
    <source>
        <dbReference type="SAM" id="MobiDB-lite"/>
    </source>
</evidence>
<comment type="caution">
    <text evidence="2">The sequence shown here is derived from an EMBL/GenBank/DDBJ whole genome shotgun (WGS) entry which is preliminary data.</text>
</comment>
<dbReference type="STRING" id="337451.A0A3S3QDC0"/>
<dbReference type="AlphaFoldDB" id="A0A3S3QDC0"/>
<evidence type="ECO:0000313" key="2">
    <source>
        <dbReference type="EMBL" id="RWR83581.1"/>
    </source>
</evidence>
<reference evidence="2 3" key="1">
    <citation type="journal article" date="2019" name="Nat. Plants">
        <title>Stout camphor tree genome fills gaps in understanding of flowering plant genome evolution.</title>
        <authorList>
            <person name="Chaw S.M."/>
            <person name="Liu Y.C."/>
            <person name="Wu Y.W."/>
            <person name="Wang H.Y."/>
            <person name="Lin C.I."/>
            <person name="Wu C.S."/>
            <person name="Ke H.M."/>
            <person name="Chang L.Y."/>
            <person name="Hsu C.Y."/>
            <person name="Yang H.T."/>
            <person name="Sudianto E."/>
            <person name="Hsu M.H."/>
            <person name="Wu K.P."/>
            <person name="Wang L.N."/>
            <person name="Leebens-Mack J.H."/>
            <person name="Tsai I.J."/>
        </authorList>
    </citation>
    <scope>NUCLEOTIDE SEQUENCE [LARGE SCALE GENOMIC DNA]</scope>
    <source>
        <strain evidence="3">cv. Chaw 1501</strain>
        <tissue evidence="2">Young leaves</tissue>
    </source>
</reference>
<sequence length="127" mass="14551">MGCVSSKFAKGDFNQEETNGNLSNHVVSLTSSTYGVLQLEPIKEPKRSPSPTLPKFHKKGFEEPEIINAWELMEDLDEEITICSPARRTPKSHLEKKAQTFFSQMRTPKKQKNLMGKEKQEGRRRET</sequence>
<accession>A0A3S3QDC0</accession>
<dbReference type="EMBL" id="QPKB01000004">
    <property type="protein sequence ID" value="RWR83581.1"/>
    <property type="molecule type" value="Genomic_DNA"/>
</dbReference>
<feature type="compositionally biased region" description="Basic and acidic residues" evidence="1">
    <location>
        <begin position="115"/>
        <end position="127"/>
    </location>
</feature>
<feature type="region of interest" description="Disordered" evidence="1">
    <location>
        <begin position="100"/>
        <end position="127"/>
    </location>
</feature>
<evidence type="ECO:0000313" key="3">
    <source>
        <dbReference type="Proteomes" id="UP000283530"/>
    </source>
</evidence>
<feature type="region of interest" description="Disordered" evidence="1">
    <location>
        <begin position="1"/>
        <end position="22"/>
    </location>
</feature>
<keyword evidence="3" id="KW-1185">Reference proteome</keyword>